<feature type="transmembrane region" description="Helical" evidence="9">
    <location>
        <begin position="442"/>
        <end position="463"/>
    </location>
</feature>
<feature type="transmembrane region" description="Helical" evidence="9">
    <location>
        <begin position="402"/>
        <end position="422"/>
    </location>
</feature>
<protein>
    <recommendedName>
        <fullName evidence="10">PGG domain-containing protein</fullName>
    </recommendedName>
</protein>
<sequence length="485" mass="54328">MEIEAESERARQREQEKRLCEASLSGCVDTLNARERRLYEASLSGCVDTLNALIQEDELILDRVSVTCFHDTPLHIAAMRGHLDFTRALLSRKPKLATELDSLGRSPLHLAAIEGYVDIVRALLHTSTPSGEDMCLVRDHDGRTPLCLAVMKGRVEVIKELIRERPESIRETVDHGDTILHLCVHHNQLEALKLLVESAGDEEFVNSKDENGNTILHVATILKREEILKYLLSETAFKKNANVLNGNGFTALDVLEQCPRDLKGTEVRVMLLQVGVSKTLQPPRPEPEKTENTTTRTSRRQQMVSKIETFLQIDPGWLEQAHGNFLMAATLTATVAFQAGINPPGGFWQDTKDNHMAGKSVLASVESDKLAIFFRYNSFSFGISLSIILLMISGLSFTKNKLYTYALSIAMGITVLLLATSYMSSLDMILPTSKGHNRNGMYTFFSSFWAVELLVVIQTFRFLRGKVAIIKKLKARRANRSENRV</sequence>
<feature type="region of interest" description="Disordered" evidence="8">
    <location>
        <begin position="278"/>
        <end position="299"/>
    </location>
</feature>
<comment type="caution">
    <text evidence="11">The sequence shown here is derived from an EMBL/GenBank/DDBJ whole genome shotgun (WGS) entry which is preliminary data.</text>
</comment>
<reference evidence="11 12" key="1">
    <citation type="journal article" date="2024" name="Plant J.">
        <title>Genome sequences and population genomics reveal climatic adaptation and genomic divergence between two closely related sweetgum species.</title>
        <authorList>
            <person name="Xu W.Q."/>
            <person name="Ren C.Q."/>
            <person name="Zhang X.Y."/>
            <person name="Comes H.P."/>
            <person name="Liu X.H."/>
            <person name="Li Y.G."/>
            <person name="Kettle C.J."/>
            <person name="Jalonen R."/>
            <person name="Gaisberger H."/>
            <person name="Ma Y.Z."/>
            <person name="Qiu Y.X."/>
        </authorList>
    </citation>
    <scope>NUCLEOTIDE SEQUENCE [LARGE SCALE GENOMIC DNA]</scope>
    <source>
        <strain evidence="11">Hangzhou</strain>
    </source>
</reference>
<dbReference type="SUPFAM" id="SSF48403">
    <property type="entry name" value="Ankyrin repeat"/>
    <property type="match status" value="1"/>
</dbReference>
<keyword evidence="6 9" id="KW-0472">Membrane</keyword>
<feature type="domain" description="PGG" evidence="10">
    <location>
        <begin position="317"/>
        <end position="425"/>
    </location>
</feature>
<evidence type="ECO:0000256" key="4">
    <source>
        <dbReference type="ARBA" id="ARBA00022989"/>
    </source>
</evidence>
<dbReference type="Pfam" id="PF13962">
    <property type="entry name" value="PGG"/>
    <property type="match status" value="1"/>
</dbReference>
<evidence type="ECO:0000313" key="12">
    <source>
        <dbReference type="Proteomes" id="UP001415857"/>
    </source>
</evidence>
<feature type="repeat" description="ANK" evidence="7">
    <location>
        <begin position="69"/>
        <end position="92"/>
    </location>
</feature>
<dbReference type="InterPro" id="IPR002110">
    <property type="entry name" value="Ankyrin_rpt"/>
</dbReference>
<evidence type="ECO:0000256" key="5">
    <source>
        <dbReference type="ARBA" id="ARBA00023043"/>
    </source>
</evidence>
<dbReference type="PANTHER" id="PTHR24186">
    <property type="entry name" value="PROTEIN PHOSPHATASE 1 REGULATORY SUBUNIT"/>
    <property type="match status" value="1"/>
</dbReference>
<dbReference type="InterPro" id="IPR036770">
    <property type="entry name" value="Ankyrin_rpt-contain_sf"/>
</dbReference>
<dbReference type="Pfam" id="PF12796">
    <property type="entry name" value="Ank_2"/>
    <property type="match status" value="2"/>
</dbReference>
<dbReference type="GO" id="GO:0005886">
    <property type="term" value="C:plasma membrane"/>
    <property type="evidence" value="ECO:0007669"/>
    <property type="project" value="TreeGrafter"/>
</dbReference>
<dbReference type="EMBL" id="JBBPBK010000004">
    <property type="protein sequence ID" value="KAK9286127.1"/>
    <property type="molecule type" value="Genomic_DNA"/>
</dbReference>
<keyword evidence="5 7" id="KW-0040">ANK repeat</keyword>
<dbReference type="InterPro" id="IPR026961">
    <property type="entry name" value="PGG_dom"/>
</dbReference>
<organism evidence="11 12">
    <name type="scientific">Liquidambar formosana</name>
    <name type="common">Formosan gum</name>
    <dbReference type="NCBI Taxonomy" id="63359"/>
    <lineage>
        <taxon>Eukaryota</taxon>
        <taxon>Viridiplantae</taxon>
        <taxon>Streptophyta</taxon>
        <taxon>Embryophyta</taxon>
        <taxon>Tracheophyta</taxon>
        <taxon>Spermatophyta</taxon>
        <taxon>Magnoliopsida</taxon>
        <taxon>eudicotyledons</taxon>
        <taxon>Gunneridae</taxon>
        <taxon>Pentapetalae</taxon>
        <taxon>Saxifragales</taxon>
        <taxon>Altingiaceae</taxon>
        <taxon>Liquidambar</taxon>
    </lineage>
</organism>
<evidence type="ECO:0000256" key="2">
    <source>
        <dbReference type="ARBA" id="ARBA00022692"/>
    </source>
</evidence>
<name>A0AAP0S2F3_LIQFO</name>
<feature type="transmembrane region" description="Helical" evidence="9">
    <location>
        <begin position="376"/>
        <end position="395"/>
    </location>
</feature>
<comment type="subcellular location">
    <subcellularLocation>
        <location evidence="1">Membrane</location>
        <topology evidence="1">Multi-pass membrane protein</topology>
    </subcellularLocation>
</comment>
<feature type="repeat" description="ANK" evidence="7">
    <location>
        <begin position="103"/>
        <end position="124"/>
    </location>
</feature>
<dbReference type="PROSITE" id="PS50088">
    <property type="entry name" value="ANK_REPEAT"/>
    <property type="match status" value="4"/>
</dbReference>
<evidence type="ECO:0000256" key="3">
    <source>
        <dbReference type="ARBA" id="ARBA00022737"/>
    </source>
</evidence>
<dbReference type="PANTHER" id="PTHR24186:SF37">
    <property type="entry name" value="PGG DOMAIN-CONTAINING PROTEIN"/>
    <property type="match status" value="1"/>
</dbReference>
<proteinExistence type="predicted"/>
<accession>A0AAP0S2F3</accession>
<dbReference type="AlphaFoldDB" id="A0AAP0S2F3"/>
<gene>
    <name evidence="11" type="ORF">L1049_014508</name>
</gene>
<evidence type="ECO:0000256" key="9">
    <source>
        <dbReference type="SAM" id="Phobius"/>
    </source>
</evidence>
<dbReference type="Proteomes" id="UP001415857">
    <property type="component" value="Unassembled WGS sequence"/>
</dbReference>
<evidence type="ECO:0000259" key="10">
    <source>
        <dbReference type="Pfam" id="PF13962"/>
    </source>
</evidence>
<evidence type="ECO:0000256" key="7">
    <source>
        <dbReference type="PROSITE-ProRule" id="PRU00023"/>
    </source>
</evidence>
<keyword evidence="12" id="KW-1185">Reference proteome</keyword>
<keyword evidence="3" id="KW-0677">Repeat</keyword>
<dbReference type="SMART" id="SM00248">
    <property type="entry name" value="ANK"/>
    <property type="match status" value="5"/>
</dbReference>
<evidence type="ECO:0000256" key="6">
    <source>
        <dbReference type="ARBA" id="ARBA00023136"/>
    </source>
</evidence>
<dbReference type="Gene3D" id="1.25.40.20">
    <property type="entry name" value="Ankyrin repeat-containing domain"/>
    <property type="match status" value="1"/>
</dbReference>
<dbReference type="Pfam" id="PF00023">
    <property type="entry name" value="Ank"/>
    <property type="match status" value="1"/>
</dbReference>
<feature type="repeat" description="ANK" evidence="7">
    <location>
        <begin position="141"/>
        <end position="163"/>
    </location>
</feature>
<evidence type="ECO:0000256" key="8">
    <source>
        <dbReference type="SAM" id="MobiDB-lite"/>
    </source>
</evidence>
<evidence type="ECO:0000256" key="1">
    <source>
        <dbReference type="ARBA" id="ARBA00004141"/>
    </source>
</evidence>
<evidence type="ECO:0000313" key="11">
    <source>
        <dbReference type="EMBL" id="KAK9286127.1"/>
    </source>
</evidence>
<dbReference type="PROSITE" id="PS50297">
    <property type="entry name" value="ANK_REP_REGION"/>
    <property type="match status" value="3"/>
</dbReference>
<keyword evidence="2 9" id="KW-0812">Transmembrane</keyword>
<keyword evidence="4 9" id="KW-1133">Transmembrane helix</keyword>
<feature type="repeat" description="ANK" evidence="7">
    <location>
        <begin position="175"/>
        <end position="207"/>
    </location>
</feature>